<dbReference type="PROSITE" id="PS01125">
    <property type="entry name" value="ROK"/>
    <property type="match status" value="1"/>
</dbReference>
<dbReference type="CDD" id="cd24073">
    <property type="entry name" value="ASKHA_ATPase_ROK_CYANR"/>
    <property type="match status" value="1"/>
</dbReference>
<dbReference type="OrthoDB" id="3464494at2"/>
<comment type="caution">
    <text evidence="2">The sequence shown here is derived from an EMBL/GenBank/DDBJ whole genome shotgun (WGS) entry which is preliminary data.</text>
</comment>
<evidence type="ECO:0000313" key="3">
    <source>
        <dbReference type="Proteomes" id="UP000317209"/>
    </source>
</evidence>
<dbReference type="InterPro" id="IPR049874">
    <property type="entry name" value="ROK_cs"/>
</dbReference>
<organism evidence="2 3">
    <name type="scientific">Microbacterium saperdae</name>
    <dbReference type="NCBI Taxonomy" id="69368"/>
    <lineage>
        <taxon>Bacteria</taxon>
        <taxon>Bacillati</taxon>
        <taxon>Actinomycetota</taxon>
        <taxon>Actinomycetes</taxon>
        <taxon>Micrococcales</taxon>
        <taxon>Microbacteriaceae</taxon>
        <taxon>Microbacterium</taxon>
    </lineage>
</organism>
<accession>A0A543BB10</accession>
<sequence length="384" mass="39480">MNRIPVTSPASVAVFRRILTHGPLGRVDISRATGLSQAAVTKAVTPLIGAGFVVETDDPRAAPTIGRPISPLAVARDRAHIIGIKITAERTYGVLTDLGASVLARTDEVNRSSAVDHVIEAVRAVVDTLSAASPTPVDGIGVAVSGDVDRESGIVRDSPLLGWHGVPLAHILEESIGIPTILENDVRALTTTEVLFGSGRDADSFAVVTIGTGIGCGLYLNGKVVQGAHGVAGEIGHLPLGPVDAVCSCGRRGCVEAVASTAAILNDIRAGHDDPSLTVEDAFALAHADDAVARAAFERAGGVIGSALAALVNLTGPELVVIAGENVTEYGLYEDRLRETFAEHAFGAASDCAIVLRPHVFDDWARGAAACVIEDIASGIATGR</sequence>
<proteinExistence type="inferred from homology"/>
<keyword evidence="2" id="KW-0418">Kinase</keyword>
<reference evidence="2 3" key="1">
    <citation type="submission" date="2019-06" db="EMBL/GenBank/DDBJ databases">
        <title>Sequencing the genomes of 1000 actinobacteria strains.</title>
        <authorList>
            <person name="Klenk H.-P."/>
        </authorList>
    </citation>
    <scope>NUCLEOTIDE SEQUENCE [LARGE SCALE GENOMIC DNA]</scope>
    <source>
        <strain evidence="2 3">DSM 20169</strain>
    </source>
</reference>
<dbReference type="SUPFAM" id="SSF53067">
    <property type="entry name" value="Actin-like ATPase domain"/>
    <property type="match status" value="1"/>
</dbReference>
<dbReference type="PANTHER" id="PTHR18964">
    <property type="entry name" value="ROK (REPRESSOR, ORF, KINASE) FAMILY"/>
    <property type="match status" value="1"/>
</dbReference>
<dbReference type="Gene3D" id="3.30.420.40">
    <property type="match status" value="2"/>
</dbReference>
<protein>
    <submittedName>
        <fullName evidence="2">Putative NBD/HSP70 family sugar kinase</fullName>
    </submittedName>
</protein>
<dbReference type="InterPro" id="IPR043129">
    <property type="entry name" value="ATPase_NBD"/>
</dbReference>
<dbReference type="RefSeq" id="WP_141873922.1">
    <property type="nucleotide sequence ID" value="NZ_VFOX01000002.1"/>
</dbReference>
<dbReference type="SUPFAM" id="SSF46785">
    <property type="entry name" value="Winged helix' DNA-binding domain"/>
    <property type="match status" value="1"/>
</dbReference>
<evidence type="ECO:0000313" key="2">
    <source>
        <dbReference type="EMBL" id="TQL82031.1"/>
    </source>
</evidence>
<keyword evidence="2" id="KW-0808">Transferase</keyword>
<dbReference type="AlphaFoldDB" id="A0A543BB10"/>
<dbReference type="PANTHER" id="PTHR18964:SF149">
    <property type="entry name" value="BIFUNCTIONAL UDP-N-ACETYLGLUCOSAMINE 2-EPIMERASE_N-ACETYLMANNOSAMINE KINASE"/>
    <property type="match status" value="1"/>
</dbReference>
<dbReference type="Gene3D" id="1.10.10.10">
    <property type="entry name" value="Winged helix-like DNA-binding domain superfamily/Winged helix DNA-binding domain"/>
    <property type="match status" value="1"/>
</dbReference>
<dbReference type="InterPro" id="IPR036390">
    <property type="entry name" value="WH_DNA-bd_sf"/>
</dbReference>
<evidence type="ECO:0000256" key="1">
    <source>
        <dbReference type="ARBA" id="ARBA00006479"/>
    </source>
</evidence>
<dbReference type="Pfam" id="PF00480">
    <property type="entry name" value="ROK"/>
    <property type="match status" value="1"/>
</dbReference>
<comment type="similarity">
    <text evidence="1">Belongs to the ROK (NagC/XylR) family.</text>
</comment>
<gene>
    <name evidence="2" type="ORF">FB560_3513</name>
</gene>
<name>A0A543BB10_9MICO</name>
<dbReference type="InterPro" id="IPR000600">
    <property type="entry name" value="ROK"/>
</dbReference>
<dbReference type="InterPro" id="IPR036388">
    <property type="entry name" value="WH-like_DNA-bd_sf"/>
</dbReference>
<keyword evidence="3" id="KW-1185">Reference proteome</keyword>
<dbReference type="Proteomes" id="UP000317209">
    <property type="component" value="Unassembled WGS sequence"/>
</dbReference>
<dbReference type="EMBL" id="VFOX01000002">
    <property type="protein sequence ID" value="TQL82031.1"/>
    <property type="molecule type" value="Genomic_DNA"/>
</dbReference>
<dbReference type="GO" id="GO:0016301">
    <property type="term" value="F:kinase activity"/>
    <property type="evidence" value="ECO:0007669"/>
    <property type="project" value="UniProtKB-KW"/>
</dbReference>